<comment type="catalytic activity">
    <reaction evidence="2">
        <text>Couples ATP hydrolysis with the unwinding of duplex DNA by translocating in the 3'-5' direction.</text>
        <dbReference type="EC" id="5.6.2.4"/>
    </reaction>
</comment>
<evidence type="ECO:0000259" key="6">
    <source>
        <dbReference type="Pfam" id="PF01935"/>
    </source>
</evidence>
<dbReference type="GO" id="GO:0043138">
    <property type="term" value="F:3'-5' DNA helicase activity"/>
    <property type="evidence" value="ECO:0007669"/>
    <property type="project" value="UniProtKB-EC"/>
</dbReference>
<dbReference type="PANTHER" id="PTHR42957">
    <property type="entry name" value="HELICASE MJ1565-RELATED"/>
    <property type="match status" value="1"/>
</dbReference>
<dbReference type="InterPro" id="IPR008571">
    <property type="entry name" value="HerA-like"/>
</dbReference>
<evidence type="ECO:0000256" key="5">
    <source>
        <dbReference type="SAM" id="MobiDB-lite"/>
    </source>
</evidence>
<sequence>MPFGSGYREVKELCQKLKPLYGKQIDRIFDAYLLEDKDGREQIKTYLEALAARKLPGSTDNQAPETVLVPPSEDQAQGSYKLGEVTYAGKPMYSFGLQEKEWIQHVGVFGRTGAGKTNLGYLILQQLQRKNKPALVFDWKRNYRDLLARDEFKDVDVYTIGRPVAPFTFNPLIPPEGTDPKTWLKKLNEVIAHAYMLGNGVLYLLQKTLDSVYEEFGVYSGNVDRWPTFKDVLKKAKNMDASGRAAGWLSSTLRALSSLCFGDMGELVNRPKACDPKELLKGTAILELDALTQQDKVFFSSSLLLWIHHHRMQEATREKFKHAILIEEAHHLLSGERRNLVGGQSVMEITFREIREFGESLIILDQHPSQISMPALGNTYATICLNLKHSKDVNAMGQCMLLQGEEKNILGELEVGQAVVKLQGRASRPFLMEIPEFNIQKGQITDMQIREKMAEKIDTSRALLKNSDSSGSSQNSGFNLTSLEKKFLGDVKKHPESGIAARYRRLGISARQGNKVKKRLLDKDLIEESMEKTDTGRRKMVSLSNEDGK</sequence>
<keyword evidence="8" id="KW-1185">Reference proteome</keyword>
<dbReference type="Pfam" id="PF01935">
    <property type="entry name" value="DUF87"/>
    <property type="match status" value="1"/>
</dbReference>
<dbReference type="EMBL" id="LHYE01000004">
    <property type="protein sequence ID" value="KXB07639.1"/>
    <property type="molecule type" value="Genomic_DNA"/>
</dbReference>
<evidence type="ECO:0000256" key="2">
    <source>
        <dbReference type="ARBA" id="ARBA00034617"/>
    </source>
</evidence>
<evidence type="ECO:0000256" key="1">
    <source>
        <dbReference type="ARBA" id="ARBA00007816"/>
    </source>
</evidence>
<feature type="region of interest" description="Disordered" evidence="5">
    <location>
        <begin position="529"/>
        <end position="549"/>
    </location>
</feature>
<comment type="catalytic activity">
    <reaction evidence="4">
        <text>ATP + H2O = ADP + phosphate + H(+)</text>
        <dbReference type="Rhea" id="RHEA:13065"/>
        <dbReference type="ChEBI" id="CHEBI:15377"/>
        <dbReference type="ChEBI" id="CHEBI:15378"/>
        <dbReference type="ChEBI" id="CHEBI:30616"/>
        <dbReference type="ChEBI" id="CHEBI:43474"/>
        <dbReference type="ChEBI" id="CHEBI:456216"/>
        <dbReference type="EC" id="5.6.2.4"/>
    </reaction>
</comment>
<dbReference type="Gene3D" id="3.40.50.300">
    <property type="entry name" value="P-loop containing nucleotide triphosphate hydrolases"/>
    <property type="match status" value="2"/>
</dbReference>
<comment type="catalytic activity">
    <reaction evidence="3">
        <text>ATP + H2O = ADP + phosphate + H(+)</text>
        <dbReference type="Rhea" id="RHEA:13065"/>
        <dbReference type="ChEBI" id="CHEBI:15377"/>
        <dbReference type="ChEBI" id="CHEBI:15378"/>
        <dbReference type="ChEBI" id="CHEBI:30616"/>
        <dbReference type="ChEBI" id="CHEBI:43474"/>
        <dbReference type="ChEBI" id="CHEBI:456216"/>
        <dbReference type="EC" id="5.6.2.3"/>
    </reaction>
</comment>
<dbReference type="GO" id="GO:0043139">
    <property type="term" value="F:5'-3' DNA helicase activity"/>
    <property type="evidence" value="ECO:0007669"/>
    <property type="project" value="UniProtKB-EC"/>
</dbReference>
<evidence type="ECO:0000256" key="4">
    <source>
        <dbReference type="ARBA" id="ARBA00048988"/>
    </source>
</evidence>
<comment type="similarity">
    <text evidence="1">Belongs to the HerA family.</text>
</comment>
<proteinExistence type="inferred from homology"/>
<dbReference type="InterPro" id="IPR002789">
    <property type="entry name" value="HerA_central"/>
</dbReference>
<dbReference type="SUPFAM" id="SSF52540">
    <property type="entry name" value="P-loop containing nucleoside triphosphate hydrolases"/>
    <property type="match status" value="1"/>
</dbReference>
<gene>
    <name evidence="7" type="ORF">AKJ51_00800</name>
</gene>
<dbReference type="Proteomes" id="UP000070263">
    <property type="component" value="Unassembled WGS sequence"/>
</dbReference>
<reference evidence="7 8" key="1">
    <citation type="journal article" date="2016" name="Sci. Rep.">
        <title>Metabolic traits of an uncultured archaeal lineage -MSBL1- from brine pools of the Red Sea.</title>
        <authorList>
            <person name="Mwirichia R."/>
            <person name="Alam I."/>
            <person name="Rashid M."/>
            <person name="Vinu M."/>
            <person name="Ba-Alawi W."/>
            <person name="Anthony Kamau A."/>
            <person name="Kamanda Ngugi D."/>
            <person name="Goker M."/>
            <person name="Klenk H.P."/>
            <person name="Bajic V."/>
            <person name="Stingl U."/>
        </authorList>
    </citation>
    <scope>NUCLEOTIDE SEQUENCE [LARGE SCALE GENOMIC DNA]</scope>
    <source>
        <strain evidence="7">SCGC-AAA382A20</strain>
    </source>
</reference>
<dbReference type="InterPro" id="IPR027417">
    <property type="entry name" value="P-loop_NTPase"/>
</dbReference>
<comment type="caution">
    <text evidence="7">The sequence shown here is derived from an EMBL/GenBank/DDBJ whole genome shotgun (WGS) entry which is preliminary data.</text>
</comment>
<protein>
    <recommendedName>
        <fullName evidence="6">Helicase HerA central domain-containing protein</fullName>
    </recommendedName>
</protein>
<evidence type="ECO:0000256" key="3">
    <source>
        <dbReference type="ARBA" id="ARBA00048954"/>
    </source>
</evidence>
<evidence type="ECO:0000313" key="8">
    <source>
        <dbReference type="Proteomes" id="UP000070263"/>
    </source>
</evidence>
<evidence type="ECO:0000313" key="7">
    <source>
        <dbReference type="EMBL" id="KXB07639.1"/>
    </source>
</evidence>
<accession>A0A133VMH9</accession>
<name>A0A133VMH9_9EURY</name>
<dbReference type="AlphaFoldDB" id="A0A133VMH9"/>
<dbReference type="PANTHER" id="PTHR42957:SF2">
    <property type="entry name" value="HELICASE HERA CENTRAL DOMAIN-CONTAINING PROTEIN"/>
    <property type="match status" value="1"/>
</dbReference>
<feature type="domain" description="Helicase HerA central" evidence="6">
    <location>
        <begin position="100"/>
        <end position="214"/>
    </location>
</feature>
<organism evidence="7 8">
    <name type="scientific">candidate division MSBL1 archaeon SCGC-AAA382A20</name>
    <dbReference type="NCBI Taxonomy" id="1698280"/>
    <lineage>
        <taxon>Archaea</taxon>
        <taxon>Methanobacteriati</taxon>
        <taxon>Methanobacteriota</taxon>
        <taxon>candidate division MSBL1</taxon>
    </lineage>
</organism>